<organism evidence="1 2">
    <name type="scientific">Phragmitibacter flavus</name>
    <dbReference type="NCBI Taxonomy" id="2576071"/>
    <lineage>
        <taxon>Bacteria</taxon>
        <taxon>Pseudomonadati</taxon>
        <taxon>Verrucomicrobiota</taxon>
        <taxon>Verrucomicrobiia</taxon>
        <taxon>Verrucomicrobiales</taxon>
        <taxon>Verrucomicrobiaceae</taxon>
        <taxon>Phragmitibacter</taxon>
    </lineage>
</organism>
<accession>A0A5R8KD92</accession>
<evidence type="ECO:0000313" key="1">
    <source>
        <dbReference type="EMBL" id="TLD70276.1"/>
    </source>
</evidence>
<dbReference type="AlphaFoldDB" id="A0A5R8KD92"/>
<evidence type="ECO:0000313" key="2">
    <source>
        <dbReference type="Proteomes" id="UP000306196"/>
    </source>
</evidence>
<dbReference type="EMBL" id="VAUV01000009">
    <property type="protein sequence ID" value="TLD70276.1"/>
    <property type="molecule type" value="Genomic_DNA"/>
</dbReference>
<reference evidence="1 2" key="1">
    <citation type="submission" date="2019-05" db="EMBL/GenBank/DDBJ databases">
        <title>Verrucobacter flavum gen. nov., sp. nov. a new member of the family Verrucomicrobiaceae.</title>
        <authorList>
            <person name="Szuroczki S."/>
            <person name="Abbaszade G."/>
            <person name="Szabo A."/>
            <person name="Felfoldi T."/>
            <person name="Schumann P."/>
            <person name="Boka K."/>
            <person name="Keki Z."/>
            <person name="Toumi M."/>
            <person name="Toth E."/>
        </authorList>
    </citation>
    <scope>NUCLEOTIDE SEQUENCE [LARGE SCALE GENOMIC DNA]</scope>
    <source>
        <strain evidence="1 2">MG-N-17</strain>
    </source>
</reference>
<dbReference type="Proteomes" id="UP000306196">
    <property type="component" value="Unassembled WGS sequence"/>
</dbReference>
<protein>
    <submittedName>
        <fullName evidence="1">Uncharacterized protein</fullName>
    </submittedName>
</protein>
<name>A0A5R8KD92_9BACT</name>
<proteinExistence type="predicted"/>
<comment type="caution">
    <text evidence="1">The sequence shown here is derived from an EMBL/GenBank/DDBJ whole genome shotgun (WGS) entry which is preliminary data.</text>
</comment>
<gene>
    <name evidence="1" type="ORF">FEM03_13910</name>
</gene>
<keyword evidence="2" id="KW-1185">Reference proteome</keyword>
<sequence>MPQKTQPSEQDFNPHGDDLDARSAWLNFGSLTIEEALLKFRDHPMRYQDDFAFMGSHAFIFYFPVLDTYMRDFQVAEEADAVLPPVIVGSIITSQLDLSASSVLFPLHQNIRSLADYVFTHLRSLATEPRDQEWITSSWQKVYEALERDSAEMF</sequence>